<protein>
    <submittedName>
        <fullName evidence="1">Uncharacterized protein</fullName>
    </submittedName>
</protein>
<dbReference type="AlphaFoldDB" id="A0ABD1XRL8"/>
<sequence length="122" mass="13355">MKRGAAGVAFGKPPHLLDAANLVNIAWNEMSAQSLQICFKKADIISSFRDIFEINSNDLNKLVDLLQNCSILTETNDLDIHEEDVGEDSDDGITVPAAIDQHDVVGLEIRLSEIQESAFLTS</sequence>
<gene>
    <name evidence="1" type="ORF">R1flu_023272</name>
</gene>
<evidence type="ECO:0000313" key="1">
    <source>
        <dbReference type="EMBL" id="KAL2611580.1"/>
    </source>
</evidence>
<accession>A0ABD1XRL8</accession>
<proteinExistence type="predicted"/>
<dbReference type="EMBL" id="JBHFFA010000007">
    <property type="protein sequence ID" value="KAL2611580.1"/>
    <property type="molecule type" value="Genomic_DNA"/>
</dbReference>
<keyword evidence="2" id="KW-1185">Reference proteome</keyword>
<name>A0ABD1XRL8_9MARC</name>
<comment type="caution">
    <text evidence="1">The sequence shown here is derived from an EMBL/GenBank/DDBJ whole genome shotgun (WGS) entry which is preliminary data.</text>
</comment>
<reference evidence="1 2" key="1">
    <citation type="submission" date="2024-09" db="EMBL/GenBank/DDBJ databases">
        <title>Chromosome-scale assembly of Riccia fluitans.</title>
        <authorList>
            <person name="Paukszto L."/>
            <person name="Sawicki J."/>
            <person name="Karawczyk K."/>
            <person name="Piernik-Szablinska J."/>
            <person name="Szczecinska M."/>
            <person name="Mazdziarz M."/>
        </authorList>
    </citation>
    <scope>NUCLEOTIDE SEQUENCE [LARGE SCALE GENOMIC DNA]</scope>
    <source>
        <strain evidence="1">Rf_01</strain>
        <tissue evidence="1">Aerial parts of the thallus</tissue>
    </source>
</reference>
<dbReference type="Proteomes" id="UP001605036">
    <property type="component" value="Unassembled WGS sequence"/>
</dbReference>
<evidence type="ECO:0000313" key="2">
    <source>
        <dbReference type="Proteomes" id="UP001605036"/>
    </source>
</evidence>
<organism evidence="1 2">
    <name type="scientific">Riccia fluitans</name>
    <dbReference type="NCBI Taxonomy" id="41844"/>
    <lineage>
        <taxon>Eukaryota</taxon>
        <taxon>Viridiplantae</taxon>
        <taxon>Streptophyta</taxon>
        <taxon>Embryophyta</taxon>
        <taxon>Marchantiophyta</taxon>
        <taxon>Marchantiopsida</taxon>
        <taxon>Marchantiidae</taxon>
        <taxon>Marchantiales</taxon>
        <taxon>Ricciaceae</taxon>
        <taxon>Riccia</taxon>
    </lineage>
</organism>